<dbReference type="EMBL" id="MN740949">
    <property type="protein sequence ID" value="QHU19398.1"/>
    <property type="molecule type" value="Genomic_DNA"/>
</dbReference>
<protein>
    <submittedName>
        <fullName evidence="1">Uncharacterized protein</fullName>
    </submittedName>
</protein>
<reference evidence="1" key="1">
    <citation type="journal article" date="2020" name="Nature">
        <title>Giant virus diversity and host interactions through global metagenomics.</title>
        <authorList>
            <person name="Schulz F."/>
            <person name="Roux S."/>
            <person name="Paez-Espino D."/>
            <person name="Jungbluth S."/>
            <person name="Walsh D.A."/>
            <person name="Denef V.J."/>
            <person name="McMahon K.D."/>
            <person name="Konstantinidis K.T."/>
            <person name="Eloe-Fadrosh E.A."/>
            <person name="Kyrpides N.C."/>
            <person name="Woyke T."/>
        </authorList>
    </citation>
    <scope>NUCLEOTIDE SEQUENCE</scope>
    <source>
        <strain evidence="1">GVMAG-S-3300013014-104</strain>
    </source>
</reference>
<proteinExistence type="predicted"/>
<evidence type="ECO:0000313" key="1">
    <source>
        <dbReference type="EMBL" id="QHU19398.1"/>
    </source>
</evidence>
<name>A0A6C0KST9_9ZZZZ</name>
<accession>A0A6C0KST9</accession>
<sequence length="170" mass="20116">MNKEEQISDCHELKSIKYKTMILNGVQWPETKSSSDLTNLDKFLENEKNNNSFEPWSKLDKTAKIKKLTFFAENYKKENNLTDEEYDSLIIFFRDCLDRKKLQRVKDVNYNKETGEIKDIPALHYNKPINHFTLKNMDKRVSTVRGLTPKKKQGTVKNVKTLEYDSEKEE</sequence>
<dbReference type="AlphaFoldDB" id="A0A6C0KST9"/>
<organism evidence="1">
    <name type="scientific">viral metagenome</name>
    <dbReference type="NCBI Taxonomy" id="1070528"/>
    <lineage>
        <taxon>unclassified sequences</taxon>
        <taxon>metagenomes</taxon>
        <taxon>organismal metagenomes</taxon>
    </lineage>
</organism>